<feature type="transmembrane region" description="Helical" evidence="1">
    <location>
        <begin position="30"/>
        <end position="46"/>
    </location>
</feature>
<keyword evidence="1" id="KW-0472">Membrane</keyword>
<keyword evidence="3" id="KW-1185">Reference proteome</keyword>
<evidence type="ECO:0000256" key="1">
    <source>
        <dbReference type="SAM" id="Phobius"/>
    </source>
</evidence>
<evidence type="ECO:0000313" key="2">
    <source>
        <dbReference type="EMBL" id="KAJ6745568.1"/>
    </source>
</evidence>
<organism evidence="2 3">
    <name type="scientific">Salix koriyanagi</name>
    <dbReference type="NCBI Taxonomy" id="2511006"/>
    <lineage>
        <taxon>Eukaryota</taxon>
        <taxon>Viridiplantae</taxon>
        <taxon>Streptophyta</taxon>
        <taxon>Embryophyta</taxon>
        <taxon>Tracheophyta</taxon>
        <taxon>Spermatophyta</taxon>
        <taxon>Magnoliopsida</taxon>
        <taxon>eudicotyledons</taxon>
        <taxon>Gunneridae</taxon>
        <taxon>Pentapetalae</taxon>
        <taxon>rosids</taxon>
        <taxon>fabids</taxon>
        <taxon>Malpighiales</taxon>
        <taxon>Salicaceae</taxon>
        <taxon>Saliceae</taxon>
        <taxon>Salix</taxon>
    </lineage>
</organism>
<dbReference type="EMBL" id="JAPFFM010000009">
    <property type="protein sequence ID" value="KAJ6745568.1"/>
    <property type="molecule type" value="Genomic_DNA"/>
</dbReference>
<gene>
    <name evidence="2" type="ORF">OIU74_028282</name>
</gene>
<name>A0A9Q0VDF9_9ROSI</name>
<reference evidence="2" key="1">
    <citation type="submission" date="2022-11" db="EMBL/GenBank/DDBJ databases">
        <authorList>
            <person name="Hyden B.L."/>
            <person name="Feng K."/>
            <person name="Yates T."/>
            <person name="Jawdy S."/>
            <person name="Smart L.B."/>
            <person name="Muchero W."/>
        </authorList>
    </citation>
    <scope>NUCLEOTIDE SEQUENCE</scope>
    <source>
        <tissue evidence="2">Shoot tip</tissue>
    </source>
</reference>
<accession>A0A9Q0VDF9</accession>
<dbReference type="Proteomes" id="UP001151752">
    <property type="component" value="Chromosome 6"/>
</dbReference>
<sequence>MMTMVAAAVKRGGSETMATGSQTQRCQMKMMVAVEVAVAVAVAVAVEINRNMTVLLLLETLRMPLLLSITCFIRSPCLVLSNSINYCLQLSKWDSITML</sequence>
<reference evidence="2" key="2">
    <citation type="journal article" date="2023" name="Int. J. Mol. Sci.">
        <title>De Novo Assembly and Annotation of 11 Diverse Shrub Willow (Salix) Genomes Reveals Novel Gene Organization in Sex-Linked Regions.</title>
        <authorList>
            <person name="Hyden B."/>
            <person name="Feng K."/>
            <person name="Yates T.B."/>
            <person name="Jawdy S."/>
            <person name="Cereghino C."/>
            <person name="Smart L.B."/>
            <person name="Muchero W."/>
        </authorList>
    </citation>
    <scope>NUCLEOTIDE SEQUENCE</scope>
    <source>
        <tissue evidence="2">Shoot tip</tissue>
    </source>
</reference>
<evidence type="ECO:0000313" key="3">
    <source>
        <dbReference type="Proteomes" id="UP001151752"/>
    </source>
</evidence>
<keyword evidence="1" id="KW-1133">Transmembrane helix</keyword>
<comment type="caution">
    <text evidence="2">The sequence shown here is derived from an EMBL/GenBank/DDBJ whole genome shotgun (WGS) entry which is preliminary data.</text>
</comment>
<protein>
    <submittedName>
        <fullName evidence="2">Uncharacterized protein</fullName>
    </submittedName>
</protein>
<proteinExistence type="predicted"/>
<keyword evidence="1" id="KW-0812">Transmembrane</keyword>
<dbReference type="AlphaFoldDB" id="A0A9Q0VDF9"/>